<protein>
    <submittedName>
        <fullName evidence="3">DUF1090 domain-containing protein</fullName>
    </submittedName>
</protein>
<accession>A0A7W2QGY1</accession>
<organism evidence="3 4">
    <name type="scientific">Pseudomonas putida</name>
    <name type="common">Arthrobacter siderocapsulatus</name>
    <dbReference type="NCBI Taxonomy" id="303"/>
    <lineage>
        <taxon>Bacteria</taxon>
        <taxon>Pseudomonadati</taxon>
        <taxon>Pseudomonadota</taxon>
        <taxon>Gammaproteobacteria</taxon>
        <taxon>Pseudomonadales</taxon>
        <taxon>Pseudomonadaceae</taxon>
        <taxon>Pseudomonas</taxon>
    </lineage>
</organism>
<dbReference type="PROSITE" id="PS51257">
    <property type="entry name" value="PROKAR_LIPOPROTEIN"/>
    <property type="match status" value="1"/>
</dbReference>
<evidence type="ECO:0000256" key="2">
    <source>
        <dbReference type="SAM" id="SignalP"/>
    </source>
</evidence>
<keyword evidence="2" id="KW-0732">Signal</keyword>
<dbReference type="EMBL" id="JACGDG010000001">
    <property type="protein sequence ID" value="MBA6114220.1"/>
    <property type="molecule type" value="Genomic_DNA"/>
</dbReference>
<evidence type="ECO:0000313" key="3">
    <source>
        <dbReference type="EMBL" id="MBA6114220.1"/>
    </source>
</evidence>
<dbReference type="InterPro" id="IPR009468">
    <property type="entry name" value="DUF1090"/>
</dbReference>
<dbReference type="AlphaFoldDB" id="A0A7W2QGY1"/>
<gene>
    <name evidence="3" type="ORF">H4C47_00565</name>
</gene>
<name>A0A7W2QGY1_PSEPU</name>
<dbReference type="Proteomes" id="UP000553948">
    <property type="component" value="Unassembled WGS sequence"/>
</dbReference>
<dbReference type="Pfam" id="PF06476">
    <property type="entry name" value="DUF1090"/>
    <property type="match status" value="1"/>
</dbReference>
<evidence type="ECO:0000256" key="1">
    <source>
        <dbReference type="SAM" id="MobiDB-lite"/>
    </source>
</evidence>
<proteinExistence type="predicted"/>
<sequence>MKLLSYFALLAIFSVSATAGAAQPTPGLTGCAAKRSAIEHQLEYAKAHNNAGQISGLERALKENKEHCTDEGLKQEREQKVRKAEAEVQEREADLKEAQAKGDQSKIAKREKKLAEAKAELEHAKAELTQ</sequence>
<feature type="signal peptide" evidence="2">
    <location>
        <begin position="1"/>
        <end position="21"/>
    </location>
</feature>
<evidence type="ECO:0000313" key="4">
    <source>
        <dbReference type="Proteomes" id="UP000553948"/>
    </source>
</evidence>
<reference evidence="3 4" key="1">
    <citation type="submission" date="2020-07" db="EMBL/GenBank/DDBJ databases">
        <title>Diversity of carbapenemase encoding genes among Pseudomonas putida group clinical isolates in a tertiary Brazilian hospital.</title>
        <authorList>
            <person name="Alberto-Lei F."/>
            <person name="Nodari C.S."/>
            <person name="Streling A.P."/>
            <person name="Paulino J.T."/>
            <person name="Bessa-Neto F.O."/>
            <person name="Cayo R."/>
            <person name="Gales A.C."/>
        </authorList>
    </citation>
    <scope>NUCLEOTIDE SEQUENCE [LARGE SCALE GENOMIC DNA]</scope>
    <source>
        <strain evidence="3 4">12464</strain>
    </source>
</reference>
<comment type="caution">
    <text evidence="3">The sequence shown here is derived from an EMBL/GenBank/DDBJ whole genome shotgun (WGS) entry which is preliminary data.</text>
</comment>
<feature type="region of interest" description="Disordered" evidence="1">
    <location>
        <begin position="65"/>
        <end position="111"/>
    </location>
</feature>
<feature type="chain" id="PRO_5031167174" evidence="2">
    <location>
        <begin position="22"/>
        <end position="130"/>
    </location>
</feature>
<dbReference type="RefSeq" id="WP_054900297.1">
    <property type="nucleotide sequence ID" value="NZ_CP060529.1"/>
</dbReference>